<sequence length="26" mass="2891">MVWKALLVVHCAGQVPRRAGQQGWSI</sequence>
<dbReference type="EMBL" id="LXQA011181931">
    <property type="protein sequence ID" value="MCI88038.1"/>
    <property type="molecule type" value="Genomic_DNA"/>
</dbReference>
<evidence type="ECO:0000313" key="1">
    <source>
        <dbReference type="EMBL" id="MCI88038.1"/>
    </source>
</evidence>
<protein>
    <submittedName>
        <fullName evidence="1">Uncharacterized protein</fullName>
    </submittedName>
</protein>
<dbReference type="Proteomes" id="UP000265520">
    <property type="component" value="Unassembled WGS sequence"/>
</dbReference>
<organism evidence="1 2">
    <name type="scientific">Trifolium medium</name>
    <dbReference type="NCBI Taxonomy" id="97028"/>
    <lineage>
        <taxon>Eukaryota</taxon>
        <taxon>Viridiplantae</taxon>
        <taxon>Streptophyta</taxon>
        <taxon>Embryophyta</taxon>
        <taxon>Tracheophyta</taxon>
        <taxon>Spermatophyta</taxon>
        <taxon>Magnoliopsida</taxon>
        <taxon>eudicotyledons</taxon>
        <taxon>Gunneridae</taxon>
        <taxon>Pentapetalae</taxon>
        <taxon>rosids</taxon>
        <taxon>fabids</taxon>
        <taxon>Fabales</taxon>
        <taxon>Fabaceae</taxon>
        <taxon>Papilionoideae</taxon>
        <taxon>50 kb inversion clade</taxon>
        <taxon>NPAAA clade</taxon>
        <taxon>Hologalegina</taxon>
        <taxon>IRL clade</taxon>
        <taxon>Trifolieae</taxon>
        <taxon>Trifolium</taxon>
    </lineage>
</organism>
<keyword evidence="2" id="KW-1185">Reference proteome</keyword>
<comment type="caution">
    <text evidence="1">The sequence shown here is derived from an EMBL/GenBank/DDBJ whole genome shotgun (WGS) entry which is preliminary data.</text>
</comment>
<proteinExistence type="predicted"/>
<reference evidence="1 2" key="1">
    <citation type="journal article" date="2018" name="Front. Plant Sci.">
        <title>Red Clover (Trifolium pratense) and Zigzag Clover (T. medium) - A Picture of Genomic Similarities and Differences.</title>
        <authorList>
            <person name="Dluhosova J."/>
            <person name="Istvanek J."/>
            <person name="Nedelnik J."/>
            <person name="Repkova J."/>
        </authorList>
    </citation>
    <scope>NUCLEOTIDE SEQUENCE [LARGE SCALE GENOMIC DNA]</scope>
    <source>
        <strain evidence="2">cv. 10/8</strain>
        <tissue evidence="1">Leaf</tissue>
    </source>
</reference>
<feature type="non-terminal residue" evidence="1">
    <location>
        <position position="26"/>
    </location>
</feature>
<evidence type="ECO:0000313" key="2">
    <source>
        <dbReference type="Proteomes" id="UP000265520"/>
    </source>
</evidence>
<dbReference type="AlphaFoldDB" id="A0A392VI18"/>
<accession>A0A392VI18</accession>
<name>A0A392VI18_9FABA</name>